<accession>A0A2S5JFZ1</accession>
<sequence>MAKQTIGDQGGKRWTPVRVALVFSLALNFFGAAALVGAALHRHGHDAHQPPIRDVGVGLLTEVLRPEDREALRDAFVAAAPDFRAERREALRDFSELAEALRAETLDRARIEAILTRQEQRARDRMTLGRQLLLDHLTTLPSDERRAIAERIEDRLQNGWRGPRRK</sequence>
<evidence type="ECO:0000256" key="1">
    <source>
        <dbReference type="SAM" id="Phobius"/>
    </source>
</evidence>
<feature type="transmembrane region" description="Helical" evidence="1">
    <location>
        <begin position="20"/>
        <end position="40"/>
    </location>
</feature>
<dbReference type="RefSeq" id="WP_170063403.1">
    <property type="nucleotide sequence ID" value="NZ_PRDS01000006.1"/>
</dbReference>
<dbReference type="InterPro" id="IPR025961">
    <property type="entry name" value="Metal_resist"/>
</dbReference>
<name>A0A2S5JFZ1_9RHOB</name>
<keyword evidence="1" id="KW-0472">Membrane</keyword>
<gene>
    <name evidence="2" type="ORF">LV82_02087</name>
</gene>
<keyword evidence="3" id="KW-1185">Reference proteome</keyword>
<proteinExistence type="predicted"/>
<reference evidence="2 3" key="1">
    <citation type="submission" date="2018-01" db="EMBL/GenBank/DDBJ databases">
        <title>Genomic Encyclopedia of Archaeal and Bacterial Type Strains, Phase II (KMG-II): from individual species to whole genera.</title>
        <authorList>
            <person name="Goeker M."/>
        </authorList>
    </citation>
    <scope>NUCLEOTIDE SEQUENCE [LARGE SCALE GENOMIC DNA]</scope>
    <source>
        <strain evidence="2 3">DSM 12048</strain>
    </source>
</reference>
<evidence type="ECO:0000313" key="2">
    <source>
        <dbReference type="EMBL" id="PPB80215.1"/>
    </source>
</evidence>
<organism evidence="2 3">
    <name type="scientific">Albidovulum inexpectatum</name>
    <dbReference type="NCBI Taxonomy" id="196587"/>
    <lineage>
        <taxon>Bacteria</taxon>
        <taxon>Pseudomonadati</taxon>
        <taxon>Pseudomonadota</taxon>
        <taxon>Alphaproteobacteria</taxon>
        <taxon>Rhodobacterales</taxon>
        <taxon>Paracoccaceae</taxon>
        <taxon>Albidovulum</taxon>
    </lineage>
</organism>
<dbReference type="EMBL" id="PRDS01000006">
    <property type="protein sequence ID" value="PPB80215.1"/>
    <property type="molecule type" value="Genomic_DNA"/>
</dbReference>
<protein>
    <submittedName>
        <fullName evidence="2">Putative membrane protein</fullName>
    </submittedName>
</protein>
<evidence type="ECO:0000313" key="3">
    <source>
        <dbReference type="Proteomes" id="UP000239736"/>
    </source>
</evidence>
<dbReference type="Proteomes" id="UP000239736">
    <property type="component" value="Unassembled WGS sequence"/>
</dbReference>
<dbReference type="AlphaFoldDB" id="A0A2S5JFZ1"/>
<keyword evidence="1" id="KW-0812">Transmembrane</keyword>
<dbReference type="Pfam" id="PF13801">
    <property type="entry name" value="Metal_resist"/>
    <property type="match status" value="1"/>
</dbReference>
<comment type="caution">
    <text evidence="2">The sequence shown here is derived from an EMBL/GenBank/DDBJ whole genome shotgun (WGS) entry which is preliminary data.</text>
</comment>
<keyword evidence="1" id="KW-1133">Transmembrane helix</keyword>